<evidence type="ECO:0000256" key="4">
    <source>
        <dbReference type="ARBA" id="ARBA00022741"/>
    </source>
</evidence>
<evidence type="ECO:0000313" key="9">
    <source>
        <dbReference type="EMBL" id="SDN56251.1"/>
    </source>
</evidence>
<dbReference type="FunFam" id="3.40.1190.20:FF:000003">
    <property type="entry name" value="Phosphomethylpyrimidine kinase ThiD"/>
    <property type="match status" value="1"/>
</dbReference>
<evidence type="ECO:0000259" key="8">
    <source>
        <dbReference type="Pfam" id="PF10120"/>
    </source>
</evidence>
<protein>
    <recommendedName>
        <fullName evidence="2">hydroxymethylpyrimidine kinase</fullName>
        <ecNumber evidence="2">2.7.1.49</ecNumber>
    </recommendedName>
</protein>
<dbReference type="CDD" id="cd01169">
    <property type="entry name" value="HMPP_kinase"/>
    <property type="match status" value="1"/>
</dbReference>
<evidence type="ECO:0000256" key="1">
    <source>
        <dbReference type="ARBA" id="ARBA00004948"/>
    </source>
</evidence>
<dbReference type="EC" id="2.7.1.49" evidence="2"/>
<dbReference type="NCBIfam" id="TIGR00097">
    <property type="entry name" value="HMP-P_kinase"/>
    <property type="match status" value="1"/>
</dbReference>
<dbReference type="RefSeq" id="WP_092064026.1">
    <property type="nucleotide sequence ID" value="NZ_FNIN01000003.1"/>
</dbReference>
<dbReference type="GO" id="GO:0009229">
    <property type="term" value="P:thiamine diphosphate biosynthetic process"/>
    <property type="evidence" value="ECO:0007669"/>
    <property type="project" value="UniProtKB-UniPathway"/>
</dbReference>
<evidence type="ECO:0000313" key="10">
    <source>
        <dbReference type="Proteomes" id="UP000199602"/>
    </source>
</evidence>
<sequence length="450" mass="49553">MNIPVILTIAGSDCSGGAGVQADLKTITLCGGYGASVITALTAQNTCGVFGIEPVKTEFVLKQLEVVLEDLPVQSIKTGMLFSADIIEGISSVLKKNNFNLVVDPVCVSQSGHKLLEESAIFSFKKYLFPLATIITPNIPEAELFTGIPLRGEKDYDYIFEKFFDLGAKAVLLKGGHLEDKIICDRLALSSGEVFEFKSRKIETKNNHGTGCTLSAAISTFLGHGFTLKQSVELGRKFLLTALAGAYSLGQGHGPVNHLASWLREQAKQELIEDFRALRLELQKLKGFPKLIPEVRTNIVCALPFAEDKQHVLGFDGRISVKNTGELIFGEIIFGASSHMANVVLTALKFDSSLRWAINIRYNQNILEAIEKSGHTIFWFNRKDEPKEVKEQEGSTLVWGVAKVFRENSQTNINFIADPGDIGKEPIVRILASNKKELLAFLKDILFYLN</sequence>
<dbReference type="GO" id="GO:0008902">
    <property type="term" value="F:hydroxymethylpyrimidine kinase activity"/>
    <property type="evidence" value="ECO:0007669"/>
    <property type="project" value="UniProtKB-EC"/>
</dbReference>
<comment type="pathway">
    <text evidence="1">Cofactor biosynthesis; thiamine diphosphate biosynthesis.</text>
</comment>
<keyword evidence="3" id="KW-0808">Transferase</keyword>
<dbReference type="InterPro" id="IPR019293">
    <property type="entry name" value="ThiN"/>
</dbReference>
<gene>
    <name evidence="9" type="ORF">SAMN04488516_10318</name>
</gene>
<dbReference type="EMBL" id="FNIN01000003">
    <property type="protein sequence ID" value="SDN56251.1"/>
    <property type="molecule type" value="Genomic_DNA"/>
</dbReference>
<dbReference type="PANTHER" id="PTHR20858:SF17">
    <property type="entry name" value="HYDROXYMETHYLPYRIMIDINE_PHOSPHOMETHYLPYRIMIDINE KINASE THI20-RELATED"/>
    <property type="match status" value="1"/>
</dbReference>
<evidence type="ECO:0000256" key="6">
    <source>
        <dbReference type="ARBA" id="ARBA00022840"/>
    </source>
</evidence>
<dbReference type="SUPFAM" id="SSF53613">
    <property type="entry name" value="Ribokinase-like"/>
    <property type="match status" value="1"/>
</dbReference>
<dbReference type="PANTHER" id="PTHR20858">
    <property type="entry name" value="PHOSPHOMETHYLPYRIMIDINE KINASE"/>
    <property type="match status" value="1"/>
</dbReference>
<dbReference type="OrthoDB" id="9810880at2"/>
<proteinExistence type="predicted"/>
<feature type="domain" description="Pyridoxamine kinase/Phosphomethylpyrimidine kinase" evidence="7">
    <location>
        <begin position="13"/>
        <end position="257"/>
    </location>
</feature>
<evidence type="ECO:0000259" key="7">
    <source>
        <dbReference type="Pfam" id="PF08543"/>
    </source>
</evidence>
<keyword evidence="6" id="KW-0067">ATP-binding</keyword>
<keyword evidence="10" id="KW-1185">Reference proteome</keyword>
<evidence type="ECO:0000256" key="2">
    <source>
        <dbReference type="ARBA" id="ARBA00012135"/>
    </source>
</evidence>
<dbReference type="Proteomes" id="UP000199602">
    <property type="component" value="Unassembled WGS sequence"/>
</dbReference>
<dbReference type="Gene3D" id="3.40.225.10">
    <property type="entry name" value="Class II aldolase/adducin N-terminal domain"/>
    <property type="match status" value="1"/>
</dbReference>
<dbReference type="GO" id="GO:0005829">
    <property type="term" value="C:cytosol"/>
    <property type="evidence" value="ECO:0007669"/>
    <property type="project" value="TreeGrafter"/>
</dbReference>
<keyword evidence="5 9" id="KW-0418">Kinase</keyword>
<reference evidence="9 10" key="1">
    <citation type="submission" date="2016-10" db="EMBL/GenBank/DDBJ databases">
        <authorList>
            <person name="de Groot N.N."/>
        </authorList>
    </citation>
    <scope>NUCLEOTIDE SEQUENCE [LARGE SCALE GENOMIC DNA]</scope>
    <source>
        <strain evidence="9 10">DSM 15269</strain>
    </source>
</reference>
<evidence type="ECO:0000256" key="3">
    <source>
        <dbReference type="ARBA" id="ARBA00022679"/>
    </source>
</evidence>
<evidence type="ECO:0000256" key="5">
    <source>
        <dbReference type="ARBA" id="ARBA00022777"/>
    </source>
</evidence>
<dbReference type="STRING" id="206665.SAMN04488516_10318"/>
<organism evidence="9 10">
    <name type="scientific">Desulfonauticus submarinus</name>
    <dbReference type="NCBI Taxonomy" id="206665"/>
    <lineage>
        <taxon>Bacteria</taxon>
        <taxon>Pseudomonadati</taxon>
        <taxon>Thermodesulfobacteriota</taxon>
        <taxon>Desulfovibrionia</taxon>
        <taxon>Desulfovibrionales</taxon>
        <taxon>Desulfonauticaceae</taxon>
        <taxon>Desulfonauticus</taxon>
    </lineage>
</organism>
<dbReference type="InterPro" id="IPR004399">
    <property type="entry name" value="HMP/HMP-P_kinase_dom"/>
</dbReference>
<dbReference type="InterPro" id="IPR029056">
    <property type="entry name" value="Ribokinase-like"/>
</dbReference>
<dbReference type="Gene3D" id="3.40.1190.20">
    <property type="match status" value="1"/>
</dbReference>
<dbReference type="GO" id="GO:0008972">
    <property type="term" value="F:phosphomethylpyrimidine kinase activity"/>
    <property type="evidence" value="ECO:0007669"/>
    <property type="project" value="InterPro"/>
</dbReference>
<accession>A0A1H0CEQ2</accession>
<dbReference type="UniPathway" id="UPA00060">
    <property type="reaction ID" value="UER00138"/>
</dbReference>
<dbReference type="SUPFAM" id="SSF53639">
    <property type="entry name" value="AraD/HMP-PK domain-like"/>
    <property type="match status" value="1"/>
</dbReference>
<dbReference type="GO" id="GO:0005524">
    <property type="term" value="F:ATP binding"/>
    <property type="evidence" value="ECO:0007669"/>
    <property type="project" value="UniProtKB-KW"/>
</dbReference>
<dbReference type="Pfam" id="PF08543">
    <property type="entry name" value="Phos_pyr_kin"/>
    <property type="match status" value="1"/>
</dbReference>
<feature type="domain" description="Thiamine-phosphate synthase ThiN" evidence="8">
    <location>
        <begin position="281"/>
        <end position="439"/>
    </location>
</feature>
<dbReference type="InterPro" id="IPR013749">
    <property type="entry name" value="PM/HMP-P_kinase-1"/>
</dbReference>
<name>A0A1H0CEQ2_9BACT</name>
<keyword evidence="4" id="KW-0547">Nucleotide-binding</keyword>
<dbReference type="AlphaFoldDB" id="A0A1H0CEQ2"/>
<dbReference type="GO" id="GO:0009228">
    <property type="term" value="P:thiamine biosynthetic process"/>
    <property type="evidence" value="ECO:0007669"/>
    <property type="project" value="InterPro"/>
</dbReference>
<dbReference type="InterPro" id="IPR036409">
    <property type="entry name" value="Aldolase_II/adducin_N_sf"/>
</dbReference>
<dbReference type="Pfam" id="PF10120">
    <property type="entry name" value="ThiN"/>
    <property type="match status" value="1"/>
</dbReference>